<gene>
    <name evidence="2" type="ORF">TsFJ059_009696</name>
</gene>
<proteinExistence type="predicted"/>
<reference evidence="2 3" key="1">
    <citation type="submission" date="2021-08" db="EMBL/GenBank/DDBJ databases">
        <title>The highly contiguous genome resource for Trichoderma semiorbis FJ059, a fungal antagonistic to plant pathogens.</title>
        <authorList>
            <person name="Liu T."/>
        </authorList>
    </citation>
    <scope>NUCLEOTIDE SEQUENCE [LARGE SCALE GENOMIC DNA]</scope>
    <source>
        <strain evidence="2 3">FJ059</strain>
    </source>
</reference>
<protein>
    <submittedName>
        <fullName evidence="2">Uncharacterized protein</fullName>
    </submittedName>
</protein>
<dbReference type="EMBL" id="JAIMJC010000004">
    <property type="protein sequence ID" value="KAH0526368.1"/>
    <property type="molecule type" value="Genomic_DNA"/>
</dbReference>
<feature type="region of interest" description="Disordered" evidence="1">
    <location>
        <begin position="587"/>
        <end position="611"/>
    </location>
</feature>
<feature type="region of interest" description="Disordered" evidence="1">
    <location>
        <begin position="370"/>
        <end position="398"/>
    </location>
</feature>
<sequence>MGICLPPINFALYFEKTTTQLFTLSTSFCHCFLPSPSPSKQKQQRHLIHRSLSPSTRIPICHLHCLSFSRFNFLLSFFLLLPQNLSTTMATGFDRLERLFSIKRKPSFASVSVATSISTPTEPQFPSPSFIRPTATRMAAREEVRLRIATGRSPSAPDVTPSRLGSLSSHASSPGFSHSPTRSPSLLGPHPQADSLVAKLREYQFPNSPSPEEKATPMSAALEIREIPSPRSQSPLRLRATPRLDTPPSPDLEDIDSCRRSFESIRVPTTSYDTPPTPEYSPEILPVRNARNLLADSKIFDIAIDRALFEEIEDQLLQTFDYPSLNDSFSDSSPSEASSDSSTLREPDFNEFLNLSDDDIAEVAPENIDAESDSGTQLHSPLTMGTSPPSPKPSPLLTLTPPPISRPATAAAFEAARIAKRYDFDLVYVVNLWPGGPRGQVFDLESASSCKRPLVGRLLAAHGLDQVPSPLQISPEAHATMLRSKGWVEYKNTEAQLHEIARGYACSFYSGKYSQSCSSDGDSPVSGVRLSEMIDRGIVFAAYRKPRIGPCRLGHSFTGQDLSSLYGDAETLVEMLIDIHNRNRQYQPDSNSQLCDETGPLPTQELDQPSL</sequence>
<accession>A0A9P8HEU5</accession>
<feature type="region of interest" description="Disordered" evidence="1">
    <location>
        <begin position="147"/>
        <end position="191"/>
    </location>
</feature>
<dbReference type="Proteomes" id="UP000826573">
    <property type="component" value="Unassembled WGS sequence"/>
</dbReference>
<keyword evidence="3" id="KW-1185">Reference proteome</keyword>
<feature type="compositionally biased region" description="Polar residues" evidence="1">
    <location>
        <begin position="373"/>
        <end position="385"/>
    </location>
</feature>
<feature type="compositionally biased region" description="Low complexity" evidence="1">
    <location>
        <begin position="324"/>
        <end position="342"/>
    </location>
</feature>
<feature type="region of interest" description="Disordered" evidence="1">
    <location>
        <begin position="324"/>
        <end position="346"/>
    </location>
</feature>
<name>A0A9P8HEU5_9HYPO</name>
<comment type="caution">
    <text evidence="2">The sequence shown here is derived from an EMBL/GenBank/DDBJ whole genome shotgun (WGS) entry which is preliminary data.</text>
</comment>
<evidence type="ECO:0000256" key="1">
    <source>
        <dbReference type="SAM" id="MobiDB-lite"/>
    </source>
</evidence>
<organism evidence="2 3">
    <name type="scientific">Trichoderma semiorbis</name>
    <dbReference type="NCBI Taxonomy" id="1491008"/>
    <lineage>
        <taxon>Eukaryota</taxon>
        <taxon>Fungi</taxon>
        <taxon>Dikarya</taxon>
        <taxon>Ascomycota</taxon>
        <taxon>Pezizomycotina</taxon>
        <taxon>Sordariomycetes</taxon>
        <taxon>Hypocreomycetidae</taxon>
        <taxon>Hypocreales</taxon>
        <taxon>Hypocreaceae</taxon>
        <taxon>Trichoderma</taxon>
    </lineage>
</organism>
<feature type="compositionally biased region" description="Pro residues" evidence="1">
    <location>
        <begin position="388"/>
        <end position="398"/>
    </location>
</feature>
<feature type="region of interest" description="Disordered" evidence="1">
    <location>
        <begin position="225"/>
        <end position="255"/>
    </location>
</feature>
<dbReference type="AlphaFoldDB" id="A0A9P8HEU5"/>
<evidence type="ECO:0000313" key="2">
    <source>
        <dbReference type="EMBL" id="KAH0526368.1"/>
    </source>
</evidence>
<feature type="compositionally biased region" description="Low complexity" evidence="1">
    <location>
        <begin position="161"/>
        <end position="179"/>
    </location>
</feature>
<evidence type="ECO:0000313" key="3">
    <source>
        <dbReference type="Proteomes" id="UP000826573"/>
    </source>
</evidence>